<organism evidence="1 2">
    <name type="scientific">Paenibacillus faecis</name>
    <dbReference type="NCBI Taxonomy" id="862114"/>
    <lineage>
        <taxon>Bacteria</taxon>
        <taxon>Bacillati</taxon>
        <taxon>Bacillota</taxon>
        <taxon>Bacilli</taxon>
        <taxon>Bacillales</taxon>
        <taxon>Paenibacillaceae</taxon>
        <taxon>Paenibacillus</taxon>
    </lineage>
</organism>
<comment type="caution">
    <text evidence="1">The sequence shown here is derived from an EMBL/GenBank/DDBJ whole genome shotgun (WGS) entry which is preliminary data.</text>
</comment>
<dbReference type="AlphaFoldDB" id="A0A5D0CZ08"/>
<reference evidence="1 2" key="1">
    <citation type="submission" date="2019-08" db="EMBL/GenBank/DDBJ databases">
        <title>Genome sequencing of Paenibacillus faecis DSM 23593(T).</title>
        <authorList>
            <person name="Kook J.-K."/>
            <person name="Park S.-N."/>
            <person name="Lim Y.K."/>
        </authorList>
    </citation>
    <scope>NUCLEOTIDE SEQUENCE [LARGE SCALE GENOMIC DNA]</scope>
    <source>
        <strain evidence="1 2">DSM 23593</strain>
    </source>
</reference>
<keyword evidence="2" id="KW-1185">Reference proteome</keyword>
<name>A0A5D0CZ08_9BACL</name>
<protein>
    <submittedName>
        <fullName evidence="1">Uncharacterized protein</fullName>
    </submittedName>
</protein>
<accession>A0A5D0CZ08</accession>
<evidence type="ECO:0000313" key="1">
    <source>
        <dbReference type="EMBL" id="TYA15271.1"/>
    </source>
</evidence>
<gene>
    <name evidence="1" type="ORF">FRY98_06445</name>
</gene>
<evidence type="ECO:0000313" key="2">
    <source>
        <dbReference type="Proteomes" id="UP000325218"/>
    </source>
</evidence>
<proteinExistence type="predicted"/>
<dbReference type="EMBL" id="VSDO01000001">
    <property type="protein sequence ID" value="TYA15271.1"/>
    <property type="molecule type" value="Genomic_DNA"/>
</dbReference>
<dbReference type="Proteomes" id="UP000325218">
    <property type="component" value="Unassembled WGS sequence"/>
</dbReference>
<sequence length="74" mass="8375">MSNLPDATRVEPLKISIDDGKGIILTSHRKLTLNAVDNISLYTGHVRGDIRKELEQTIEVLRQKEHEMEKNHGA</sequence>